<dbReference type="CDD" id="cd18186">
    <property type="entry name" value="BTB_POZ_ZBTB_KLHL-like"/>
    <property type="match status" value="1"/>
</dbReference>
<dbReference type="Proteomes" id="UP000606974">
    <property type="component" value="Unassembled WGS sequence"/>
</dbReference>
<evidence type="ECO:0000313" key="3">
    <source>
        <dbReference type="Proteomes" id="UP000606974"/>
    </source>
</evidence>
<accession>A0A8H7ABV2</accession>
<dbReference type="AlphaFoldDB" id="A0A8H7ABV2"/>
<dbReference type="SUPFAM" id="SSF54695">
    <property type="entry name" value="POZ domain"/>
    <property type="match status" value="1"/>
</dbReference>
<gene>
    <name evidence="2" type="ORF">GJ744_002534</name>
</gene>
<proteinExistence type="predicted"/>
<name>A0A8H7ABV2_9EURO</name>
<sequence>MEFVKEVLTLVIEVSSISTFDESSPPQAKRGVSPFFYGACNILFKEGLKDEVYLSEADPEVFDAFMEWVYTSEVKFSAWPINKTSKLECKAWWSFGTKLSTGPNLIDLLYKSTAGDRGLRGVFVALNVWRSGAGHWRGDDEQRTRLSGLPAEYSNDLVVQLSAFHHLSSPNAYVTTMAAPGNPNGFESEDGTTAEDN</sequence>
<dbReference type="OrthoDB" id="61370at2759"/>
<reference evidence="2" key="1">
    <citation type="submission" date="2020-02" db="EMBL/GenBank/DDBJ databases">
        <authorList>
            <person name="Palmer J.M."/>
        </authorList>
    </citation>
    <scope>NUCLEOTIDE SEQUENCE</scope>
    <source>
        <strain evidence="2">EPUS1.4</strain>
        <tissue evidence="2">Thallus</tissue>
    </source>
</reference>
<evidence type="ECO:0008006" key="4">
    <source>
        <dbReference type="Google" id="ProtNLM"/>
    </source>
</evidence>
<feature type="compositionally biased region" description="Acidic residues" evidence="1">
    <location>
        <begin position="187"/>
        <end position="197"/>
    </location>
</feature>
<dbReference type="InterPro" id="IPR011333">
    <property type="entry name" value="SKP1/BTB/POZ_sf"/>
</dbReference>
<protein>
    <recommendedName>
        <fullName evidence="4">BTB domain-containing protein</fullName>
    </recommendedName>
</protein>
<feature type="region of interest" description="Disordered" evidence="1">
    <location>
        <begin position="178"/>
        <end position="197"/>
    </location>
</feature>
<evidence type="ECO:0000256" key="1">
    <source>
        <dbReference type="SAM" id="MobiDB-lite"/>
    </source>
</evidence>
<evidence type="ECO:0000313" key="2">
    <source>
        <dbReference type="EMBL" id="KAF7504276.1"/>
    </source>
</evidence>
<comment type="caution">
    <text evidence="2">The sequence shown here is derived from an EMBL/GenBank/DDBJ whole genome shotgun (WGS) entry which is preliminary data.</text>
</comment>
<keyword evidence="3" id="KW-1185">Reference proteome</keyword>
<organism evidence="2 3">
    <name type="scientific">Endocarpon pusillum</name>
    <dbReference type="NCBI Taxonomy" id="364733"/>
    <lineage>
        <taxon>Eukaryota</taxon>
        <taxon>Fungi</taxon>
        <taxon>Dikarya</taxon>
        <taxon>Ascomycota</taxon>
        <taxon>Pezizomycotina</taxon>
        <taxon>Eurotiomycetes</taxon>
        <taxon>Chaetothyriomycetidae</taxon>
        <taxon>Verrucariales</taxon>
        <taxon>Verrucariaceae</taxon>
        <taxon>Endocarpon</taxon>
    </lineage>
</organism>
<dbReference type="EMBL" id="JAACFV010000143">
    <property type="protein sequence ID" value="KAF7504276.1"/>
    <property type="molecule type" value="Genomic_DNA"/>
</dbReference>
<dbReference type="Gene3D" id="3.30.710.10">
    <property type="entry name" value="Potassium Channel Kv1.1, Chain A"/>
    <property type="match status" value="1"/>
</dbReference>